<dbReference type="GO" id="GO:0005789">
    <property type="term" value="C:endoplasmic reticulum membrane"/>
    <property type="evidence" value="ECO:0007669"/>
    <property type="project" value="TreeGrafter"/>
</dbReference>
<sequence>MATMRNRTVLKIQQNMNILNKPVEEKNVEFLANDYSIGNINIFSLIQKKKNNILDYVSKLISKNGQRNSAAIIKRTDENSKMFINCNKRKACGTTVGFFGIAFIIIFLLVPAIWRYSPSIQKRMIFLNHDHMPKVQNYSHPEVYGLRGTRNFYIDTKDNVTLGVWHILPSNLFVKYGANESNYEQLLSHGESIIIYMHGNSGARSNNQRIELYRKLRDINCHVIAVDYRSYADSTDVEIDETGLVSDAMETFKWVYERAHGSPIFGWGHSLGTGIGAHAFSLLEKENIYPHGLILEAPFNKMSEAIREYSTTKVLRYFPWFDFFIIDPVIENGIVFDTEQNLKNAKVPVLILHARDDIIIPYQLSENLYNYIKASRKSELTELILFDALYGFGHQFICRDNGIKKKIEKFIQNCLKTTS</sequence>
<evidence type="ECO:0000313" key="4">
    <source>
        <dbReference type="Proteomes" id="UP000007819"/>
    </source>
</evidence>
<evidence type="ECO:0000313" key="3">
    <source>
        <dbReference type="EnsemblMetazoa" id="XP_029344047.1"/>
    </source>
</evidence>
<keyword evidence="1" id="KW-0472">Membrane</keyword>
<dbReference type="AlphaFoldDB" id="A0A8R2JQM8"/>
<dbReference type="OrthoDB" id="10249433at2759"/>
<evidence type="ECO:0000256" key="1">
    <source>
        <dbReference type="SAM" id="Phobius"/>
    </source>
</evidence>
<name>A0A8R2JQM8_ACYPI</name>
<feature type="transmembrane region" description="Helical" evidence="1">
    <location>
        <begin position="91"/>
        <end position="114"/>
    </location>
</feature>
<dbReference type="GO" id="GO:0052651">
    <property type="term" value="P:monoacylglycerol catabolic process"/>
    <property type="evidence" value="ECO:0007669"/>
    <property type="project" value="TreeGrafter"/>
</dbReference>
<reference evidence="4" key="1">
    <citation type="submission" date="2010-06" db="EMBL/GenBank/DDBJ databases">
        <authorList>
            <person name="Jiang H."/>
            <person name="Abraham K."/>
            <person name="Ali S."/>
            <person name="Alsbrooks S.L."/>
            <person name="Anim B.N."/>
            <person name="Anosike U.S."/>
            <person name="Attaway T."/>
            <person name="Bandaranaike D.P."/>
            <person name="Battles P.K."/>
            <person name="Bell S.N."/>
            <person name="Bell A.V."/>
            <person name="Beltran B."/>
            <person name="Bickham C."/>
            <person name="Bustamante Y."/>
            <person name="Caleb T."/>
            <person name="Canada A."/>
            <person name="Cardenas V."/>
            <person name="Carter K."/>
            <person name="Chacko J."/>
            <person name="Chandrabose M.N."/>
            <person name="Chavez D."/>
            <person name="Chavez A."/>
            <person name="Chen L."/>
            <person name="Chu H.-S."/>
            <person name="Claassen K.J."/>
            <person name="Cockrell R."/>
            <person name="Collins M."/>
            <person name="Cooper J.A."/>
            <person name="Cree A."/>
            <person name="Curry S.M."/>
            <person name="Da Y."/>
            <person name="Dao M.D."/>
            <person name="Das B."/>
            <person name="Davila M.-L."/>
            <person name="Davy-Carroll L."/>
            <person name="Denson S."/>
            <person name="Dinh H."/>
            <person name="Ebong V.E."/>
            <person name="Edwards J.R."/>
            <person name="Egan A."/>
            <person name="El-Daye J."/>
            <person name="Escobedo L."/>
            <person name="Fernandez S."/>
            <person name="Fernando P.R."/>
            <person name="Flagg N."/>
            <person name="Forbes L.D."/>
            <person name="Fowler R.G."/>
            <person name="Fu Q."/>
            <person name="Gabisi R.A."/>
            <person name="Ganer J."/>
            <person name="Garbino Pronczuk A."/>
            <person name="Garcia R.M."/>
            <person name="Garner T."/>
            <person name="Garrett T.E."/>
            <person name="Gonzalez D.A."/>
            <person name="Hamid H."/>
            <person name="Hawkins E.S."/>
            <person name="Hirani K."/>
            <person name="Hogues M.E."/>
            <person name="Hollins B."/>
            <person name="Hsiao C.-H."/>
            <person name="Jabil R."/>
            <person name="James M.L."/>
            <person name="Jhangiani S.N."/>
            <person name="Johnson B."/>
            <person name="Johnson Q."/>
            <person name="Joshi V."/>
            <person name="Kalu J.B."/>
            <person name="Kam C."/>
            <person name="Kashfia A."/>
            <person name="Keebler J."/>
            <person name="Kisamo H."/>
            <person name="Kovar C.L."/>
            <person name="Lago L.A."/>
            <person name="Lai C.-Y."/>
            <person name="Laidlaw J."/>
            <person name="Lara F."/>
            <person name="Le T.-K."/>
            <person name="Lee S.L."/>
            <person name="Legall F.H."/>
            <person name="Lemon S.J."/>
            <person name="Lewis L.R."/>
            <person name="Li B."/>
            <person name="Liu Y."/>
            <person name="Liu Y.-S."/>
            <person name="Lopez J."/>
            <person name="Lozado R.J."/>
            <person name="Lu J."/>
            <person name="Madu R.C."/>
            <person name="Maheshwari M."/>
            <person name="Maheshwari R."/>
            <person name="Malloy K."/>
            <person name="Martinez E."/>
            <person name="Mathew T."/>
            <person name="Mercado I.C."/>
            <person name="Mercado C."/>
            <person name="Meyer B."/>
            <person name="Montgomery K."/>
            <person name="Morgan M.B."/>
            <person name="Munidasa M."/>
            <person name="Nazareth L.V."/>
            <person name="Nelson J."/>
            <person name="Ng B.M."/>
            <person name="Nguyen N.B."/>
            <person name="Nguyen P.Q."/>
            <person name="Nguyen T."/>
            <person name="Obregon M."/>
            <person name="Okwuonu G.O."/>
            <person name="Onwere C.G."/>
            <person name="Orozco G."/>
            <person name="Parra A."/>
            <person name="Patel S."/>
            <person name="Patil S."/>
            <person name="Perez A."/>
            <person name="Perez Y."/>
            <person name="Pham C."/>
            <person name="Primus E.L."/>
            <person name="Pu L.-L."/>
            <person name="Puazo M."/>
            <person name="Qin X."/>
            <person name="Quiroz J.B."/>
            <person name="Reese J."/>
            <person name="Richards S."/>
            <person name="Rives C.M."/>
            <person name="Robberts R."/>
            <person name="Ruiz S.J."/>
            <person name="Ruiz M.J."/>
            <person name="Santibanez J."/>
            <person name="Schneider B.W."/>
            <person name="Sisson I."/>
            <person name="Smith M."/>
            <person name="Sodergren E."/>
            <person name="Song X.-Z."/>
            <person name="Song B.B."/>
            <person name="Summersgill H."/>
            <person name="Thelus R."/>
            <person name="Thornton R.D."/>
            <person name="Trejos Z.Y."/>
            <person name="Usmani K."/>
            <person name="Vattathil S."/>
            <person name="Villasana D."/>
            <person name="Walker D.L."/>
            <person name="Wang S."/>
            <person name="Wang K."/>
            <person name="White C.S."/>
            <person name="Williams A.C."/>
            <person name="Williamson J."/>
            <person name="Wilson K."/>
            <person name="Woghiren I.O."/>
            <person name="Woodworth J.R."/>
            <person name="Worley K.C."/>
            <person name="Wright R.A."/>
            <person name="Wu W."/>
            <person name="Young L."/>
            <person name="Zhang L."/>
            <person name="Zhang J."/>
            <person name="Zhu Y."/>
            <person name="Muzny D.M."/>
            <person name="Weinstock G."/>
            <person name="Gibbs R.A."/>
        </authorList>
    </citation>
    <scope>NUCLEOTIDE SEQUENCE [LARGE SCALE GENOMIC DNA]</scope>
    <source>
        <strain evidence="4">LSR1</strain>
    </source>
</reference>
<keyword evidence="1" id="KW-0812">Transmembrane</keyword>
<protein>
    <recommendedName>
        <fullName evidence="2">Serine aminopeptidase S33 domain-containing protein</fullName>
    </recommendedName>
</protein>
<evidence type="ECO:0000259" key="2">
    <source>
        <dbReference type="Pfam" id="PF12146"/>
    </source>
</evidence>
<dbReference type="GO" id="GO:0004622">
    <property type="term" value="F:phosphatidylcholine lysophospholipase activity"/>
    <property type="evidence" value="ECO:0007669"/>
    <property type="project" value="TreeGrafter"/>
</dbReference>
<dbReference type="EnsemblMetazoa" id="XM_029488187.1">
    <property type="protein sequence ID" value="XP_029344047.1"/>
    <property type="gene ID" value="LOC100571193"/>
</dbReference>
<reference evidence="3" key="2">
    <citation type="submission" date="2022-06" db="UniProtKB">
        <authorList>
            <consortium name="EnsemblMetazoa"/>
        </authorList>
    </citation>
    <scope>IDENTIFICATION</scope>
</reference>
<dbReference type="Pfam" id="PF12146">
    <property type="entry name" value="Hydrolase_4"/>
    <property type="match status" value="1"/>
</dbReference>
<dbReference type="Gene3D" id="3.40.50.1820">
    <property type="entry name" value="alpha/beta hydrolase"/>
    <property type="match status" value="1"/>
</dbReference>
<dbReference type="InterPro" id="IPR029058">
    <property type="entry name" value="AB_hydrolase_fold"/>
</dbReference>
<feature type="domain" description="Serine aminopeptidase S33" evidence="2">
    <location>
        <begin position="193"/>
        <end position="306"/>
    </location>
</feature>
<accession>A0A8R2JQM8</accession>
<dbReference type="PANTHER" id="PTHR12277:SF194">
    <property type="entry name" value="FI04476P"/>
    <property type="match status" value="1"/>
</dbReference>
<dbReference type="GO" id="GO:0047372">
    <property type="term" value="F:monoacylglycerol lipase activity"/>
    <property type="evidence" value="ECO:0007669"/>
    <property type="project" value="TreeGrafter"/>
</dbReference>
<organism evidence="3 4">
    <name type="scientific">Acyrthosiphon pisum</name>
    <name type="common">Pea aphid</name>
    <dbReference type="NCBI Taxonomy" id="7029"/>
    <lineage>
        <taxon>Eukaryota</taxon>
        <taxon>Metazoa</taxon>
        <taxon>Ecdysozoa</taxon>
        <taxon>Arthropoda</taxon>
        <taxon>Hexapoda</taxon>
        <taxon>Insecta</taxon>
        <taxon>Pterygota</taxon>
        <taxon>Neoptera</taxon>
        <taxon>Paraneoptera</taxon>
        <taxon>Hemiptera</taxon>
        <taxon>Sternorrhyncha</taxon>
        <taxon>Aphidomorpha</taxon>
        <taxon>Aphidoidea</taxon>
        <taxon>Aphididae</taxon>
        <taxon>Macrosiphini</taxon>
        <taxon>Acyrthosiphon</taxon>
    </lineage>
</organism>
<dbReference type="PANTHER" id="PTHR12277">
    <property type="entry name" value="ALPHA/BETA HYDROLASE DOMAIN-CONTAINING PROTEIN"/>
    <property type="match status" value="1"/>
</dbReference>
<dbReference type="InterPro" id="IPR022742">
    <property type="entry name" value="Hydrolase_4"/>
</dbReference>
<keyword evidence="1" id="KW-1133">Transmembrane helix</keyword>
<proteinExistence type="predicted"/>
<dbReference type="GO" id="GO:0006660">
    <property type="term" value="P:phosphatidylserine catabolic process"/>
    <property type="evidence" value="ECO:0007669"/>
    <property type="project" value="TreeGrafter"/>
</dbReference>
<keyword evidence="4" id="KW-1185">Reference proteome</keyword>
<dbReference type="Proteomes" id="UP000007819">
    <property type="component" value="Chromosome X"/>
</dbReference>
<dbReference type="SUPFAM" id="SSF53474">
    <property type="entry name" value="alpha/beta-Hydrolases"/>
    <property type="match status" value="1"/>
</dbReference>